<evidence type="ECO:0000256" key="1">
    <source>
        <dbReference type="ARBA" id="ARBA00004752"/>
    </source>
</evidence>
<dbReference type="CDD" id="cd16913">
    <property type="entry name" value="YkuD_like"/>
    <property type="match status" value="1"/>
</dbReference>
<evidence type="ECO:0000313" key="12">
    <source>
        <dbReference type="Proteomes" id="UP000179524"/>
    </source>
</evidence>
<dbReference type="GO" id="GO:0071555">
    <property type="term" value="P:cell wall organization"/>
    <property type="evidence" value="ECO:0007669"/>
    <property type="project" value="UniProtKB-UniRule"/>
</dbReference>
<dbReference type="InterPro" id="IPR050979">
    <property type="entry name" value="LD-transpeptidase"/>
</dbReference>
<dbReference type="OrthoDB" id="9787225at2"/>
<gene>
    <name evidence="11" type="ORF">BKP37_04400</name>
</gene>
<feature type="domain" description="L,D-TPase catalytic" evidence="10">
    <location>
        <begin position="26"/>
        <end position="150"/>
    </location>
</feature>
<dbReference type="GO" id="GO:0016740">
    <property type="term" value="F:transferase activity"/>
    <property type="evidence" value="ECO:0007669"/>
    <property type="project" value="UniProtKB-KW"/>
</dbReference>
<dbReference type="PANTHER" id="PTHR30582">
    <property type="entry name" value="L,D-TRANSPEPTIDASE"/>
    <property type="match status" value="1"/>
</dbReference>
<dbReference type="Pfam" id="PF03734">
    <property type="entry name" value="YkuD"/>
    <property type="match status" value="1"/>
</dbReference>
<accession>A0A1S2LXJ4</accession>
<protein>
    <submittedName>
        <fullName evidence="11">L,D-transpeptidase</fullName>
    </submittedName>
</protein>
<comment type="caution">
    <text evidence="11">The sequence shown here is derived from an EMBL/GenBank/DDBJ whole genome shotgun (WGS) entry which is preliminary data.</text>
</comment>
<keyword evidence="7 9" id="KW-0961">Cell wall biogenesis/degradation</keyword>
<keyword evidence="3" id="KW-0808">Transferase</keyword>
<proteinExistence type="inferred from homology"/>
<comment type="similarity">
    <text evidence="2">Belongs to the YkuD family.</text>
</comment>
<comment type="pathway">
    <text evidence="1 9">Cell wall biogenesis; peptidoglycan biosynthesis.</text>
</comment>
<keyword evidence="4" id="KW-0378">Hydrolase</keyword>
<dbReference type="Proteomes" id="UP000179524">
    <property type="component" value="Unassembled WGS sequence"/>
</dbReference>
<evidence type="ECO:0000256" key="6">
    <source>
        <dbReference type="ARBA" id="ARBA00022984"/>
    </source>
</evidence>
<evidence type="ECO:0000256" key="3">
    <source>
        <dbReference type="ARBA" id="ARBA00022679"/>
    </source>
</evidence>
<reference evidence="11 12" key="1">
    <citation type="submission" date="2016-10" db="EMBL/GenBank/DDBJ databases">
        <title>Draft genome sequences of four alkaliphilic bacteria belonging to the Anaerobacillus genus.</title>
        <authorList>
            <person name="Bassil N.M."/>
            <person name="Lloyd J.R."/>
        </authorList>
    </citation>
    <scope>NUCLEOTIDE SEQUENCE [LARGE SCALE GENOMIC DNA]</scope>
    <source>
        <strain evidence="11 12">DSM 18345</strain>
    </source>
</reference>
<dbReference type="RefSeq" id="WP_071308481.1">
    <property type="nucleotide sequence ID" value="NZ_MLQR01000002.1"/>
</dbReference>
<dbReference type="AlphaFoldDB" id="A0A1S2LXJ4"/>
<comment type="pathway">
    <text evidence="8">Glycan biosynthesis.</text>
</comment>
<keyword evidence="12" id="KW-1185">Reference proteome</keyword>
<organism evidence="11 12">
    <name type="scientific">Anaerobacillus alkalilacustris</name>
    <dbReference type="NCBI Taxonomy" id="393763"/>
    <lineage>
        <taxon>Bacteria</taxon>
        <taxon>Bacillati</taxon>
        <taxon>Bacillota</taxon>
        <taxon>Bacilli</taxon>
        <taxon>Bacillales</taxon>
        <taxon>Bacillaceae</taxon>
        <taxon>Anaerobacillus</taxon>
    </lineage>
</organism>
<keyword evidence="6 9" id="KW-0573">Peptidoglycan synthesis</keyword>
<dbReference type="FunFam" id="2.40.440.10:FF:000003">
    <property type="entry name" value="L,D-transpeptidase YciB"/>
    <property type="match status" value="1"/>
</dbReference>
<feature type="active site" description="Proton donor/acceptor" evidence="9">
    <location>
        <position position="110"/>
    </location>
</feature>
<feature type="active site" description="Nucleophile" evidence="9">
    <location>
        <position position="126"/>
    </location>
</feature>
<evidence type="ECO:0000313" key="11">
    <source>
        <dbReference type="EMBL" id="OIJ16920.1"/>
    </source>
</evidence>
<evidence type="ECO:0000256" key="5">
    <source>
        <dbReference type="ARBA" id="ARBA00022960"/>
    </source>
</evidence>
<sequence length="168" mass="18376">MKLLVVCMMVISPIWPLGKNPLLGDPYIIVNKSTNEMAFIADGQVVKVYEVATGSLETLTPEGEYNIVVKAINPYYRKKDIAGGSKENPLGTRWIGFDAEQTDGRIYGIHGTNDSSTIGGYITGGCVRMYNEDVEELFTKVPLGTKVYITKASTDFNSIAIEKGVISE</sequence>
<evidence type="ECO:0000256" key="7">
    <source>
        <dbReference type="ARBA" id="ARBA00023316"/>
    </source>
</evidence>
<keyword evidence="5 9" id="KW-0133">Cell shape</keyword>
<dbReference type="Gene3D" id="2.40.440.10">
    <property type="entry name" value="L,D-transpeptidase catalytic domain-like"/>
    <property type="match status" value="1"/>
</dbReference>
<dbReference type="GO" id="GO:0018104">
    <property type="term" value="P:peptidoglycan-protein cross-linking"/>
    <property type="evidence" value="ECO:0007669"/>
    <property type="project" value="TreeGrafter"/>
</dbReference>
<dbReference type="InterPro" id="IPR038063">
    <property type="entry name" value="Transpep_catalytic_dom"/>
</dbReference>
<evidence type="ECO:0000256" key="2">
    <source>
        <dbReference type="ARBA" id="ARBA00005992"/>
    </source>
</evidence>
<dbReference type="SUPFAM" id="SSF141523">
    <property type="entry name" value="L,D-transpeptidase catalytic domain-like"/>
    <property type="match status" value="1"/>
</dbReference>
<dbReference type="PROSITE" id="PS52029">
    <property type="entry name" value="LD_TPASE"/>
    <property type="match status" value="1"/>
</dbReference>
<dbReference type="UniPathway" id="UPA00219"/>
<dbReference type="EMBL" id="MLQR01000002">
    <property type="protein sequence ID" value="OIJ16920.1"/>
    <property type="molecule type" value="Genomic_DNA"/>
</dbReference>
<evidence type="ECO:0000256" key="9">
    <source>
        <dbReference type="PROSITE-ProRule" id="PRU01373"/>
    </source>
</evidence>
<evidence type="ECO:0000256" key="8">
    <source>
        <dbReference type="ARBA" id="ARBA00060592"/>
    </source>
</evidence>
<dbReference type="GO" id="GO:0071972">
    <property type="term" value="F:peptidoglycan L,D-transpeptidase activity"/>
    <property type="evidence" value="ECO:0007669"/>
    <property type="project" value="TreeGrafter"/>
</dbReference>
<dbReference type="GO" id="GO:0008360">
    <property type="term" value="P:regulation of cell shape"/>
    <property type="evidence" value="ECO:0007669"/>
    <property type="project" value="UniProtKB-UniRule"/>
</dbReference>
<dbReference type="InterPro" id="IPR005490">
    <property type="entry name" value="LD_TPept_cat_dom"/>
</dbReference>
<dbReference type="PANTHER" id="PTHR30582:SF4">
    <property type="entry name" value="L,D-TRANSPEPTIDASE YQJB-RELATED"/>
    <property type="match status" value="1"/>
</dbReference>
<dbReference type="GO" id="GO:0005576">
    <property type="term" value="C:extracellular region"/>
    <property type="evidence" value="ECO:0007669"/>
    <property type="project" value="TreeGrafter"/>
</dbReference>
<name>A0A1S2LXJ4_9BACI</name>
<evidence type="ECO:0000256" key="4">
    <source>
        <dbReference type="ARBA" id="ARBA00022801"/>
    </source>
</evidence>
<evidence type="ECO:0000259" key="10">
    <source>
        <dbReference type="PROSITE" id="PS52029"/>
    </source>
</evidence>